<keyword evidence="3" id="KW-1185">Reference proteome</keyword>
<reference evidence="2" key="1">
    <citation type="journal article" date="2021" name="Open Biol.">
        <title>Shared evolutionary footprints suggest mitochondrial oxidative damage underlies multiple complex I losses in fungi.</title>
        <authorList>
            <person name="Schikora-Tamarit M.A."/>
            <person name="Marcet-Houben M."/>
            <person name="Nosek J."/>
            <person name="Gabaldon T."/>
        </authorList>
    </citation>
    <scope>NUCLEOTIDE SEQUENCE</scope>
    <source>
        <strain evidence="2">CBS6075</strain>
    </source>
</reference>
<name>A0A9P8P2J4_9ASCO</name>
<organism evidence="2 3">
    <name type="scientific">Ogataea philodendri</name>
    <dbReference type="NCBI Taxonomy" id="1378263"/>
    <lineage>
        <taxon>Eukaryota</taxon>
        <taxon>Fungi</taxon>
        <taxon>Dikarya</taxon>
        <taxon>Ascomycota</taxon>
        <taxon>Saccharomycotina</taxon>
        <taxon>Pichiomycetes</taxon>
        <taxon>Pichiales</taxon>
        <taxon>Pichiaceae</taxon>
        <taxon>Ogataea</taxon>
    </lineage>
</organism>
<sequence>MISSQPHMAPMVHPGLIFLLNGPGFDDSPEEGPEEELDQAVEEPSKDTDQESEHTIDLLRKDLEGETDTEVDEQTLRRIHELVNFDEHTADTNGGFGNHFPGSVRTIKLTSETKSNIDRVLQSGASRRSSRKRPRDVEAKPKTSSTADSEDSDGSTSSKRSDSAYVLASEYSSDNEDHTNGNGETRAQKPTAPLFSRIFGR</sequence>
<comment type="caution">
    <text evidence="2">The sequence shown here is derived from an EMBL/GenBank/DDBJ whole genome shotgun (WGS) entry which is preliminary data.</text>
</comment>
<evidence type="ECO:0000313" key="3">
    <source>
        <dbReference type="Proteomes" id="UP000769157"/>
    </source>
</evidence>
<protein>
    <submittedName>
        <fullName evidence="2">Uncharacterized protein</fullName>
    </submittedName>
</protein>
<proteinExistence type="predicted"/>
<dbReference type="GeneID" id="70236774"/>
<feature type="region of interest" description="Disordered" evidence="1">
    <location>
        <begin position="19"/>
        <end position="73"/>
    </location>
</feature>
<dbReference type="AlphaFoldDB" id="A0A9P8P2J4"/>
<dbReference type="RefSeq" id="XP_046060375.1">
    <property type="nucleotide sequence ID" value="XM_046205928.1"/>
</dbReference>
<dbReference type="OrthoDB" id="10329320at2759"/>
<feature type="region of interest" description="Disordered" evidence="1">
    <location>
        <begin position="121"/>
        <end position="201"/>
    </location>
</feature>
<reference evidence="2" key="2">
    <citation type="submission" date="2021-01" db="EMBL/GenBank/DDBJ databases">
        <authorList>
            <person name="Schikora-Tamarit M.A."/>
        </authorList>
    </citation>
    <scope>NUCLEOTIDE SEQUENCE</scope>
    <source>
        <strain evidence="2">CBS6075</strain>
    </source>
</reference>
<dbReference type="EMBL" id="JAEUBE010000352">
    <property type="protein sequence ID" value="KAH3664095.1"/>
    <property type="molecule type" value="Genomic_DNA"/>
</dbReference>
<feature type="compositionally biased region" description="Basic and acidic residues" evidence="1">
    <location>
        <begin position="43"/>
        <end position="64"/>
    </location>
</feature>
<feature type="compositionally biased region" description="Acidic residues" evidence="1">
    <location>
        <begin position="27"/>
        <end position="41"/>
    </location>
</feature>
<dbReference type="Proteomes" id="UP000769157">
    <property type="component" value="Unassembled WGS sequence"/>
</dbReference>
<gene>
    <name evidence="2" type="ORF">OGAPHI_004809</name>
</gene>
<accession>A0A9P8P2J4</accession>
<evidence type="ECO:0000256" key="1">
    <source>
        <dbReference type="SAM" id="MobiDB-lite"/>
    </source>
</evidence>
<evidence type="ECO:0000313" key="2">
    <source>
        <dbReference type="EMBL" id="KAH3664095.1"/>
    </source>
</evidence>